<comment type="catalytic activity">
    <reaction evidence="1">
        <text>a 4-O-methyl-thymidine in DNA + L-cysteinyl-[protein] = a thymidine in DNA + S-methyl-L-cysteinyl-[protein]</text>
        <dbReference type="Rhea" id="RHEA:53428"/>
        <dbReference type="Rhea" id="RHEA-COMP:10131"/>
        <dbReference type="Rhea" id="RHEA-COMP:10132"/>
        <dbReference type="Rhea" id="RHEA-COMP:13555"/>
        <dbReference type="Rhea" id="RHEA-COMP:13556"/>
        <dbReference type="ChEBI" id="CHEBI:29950"/>
        <dbReference type="ChEBI" id="CHEBI:82612"/>
        <dbReference type="ChEBI" id="CHEBI:137386"/>
        <dbReference type="ChEBI" id="CHEBI:137387"/>
        <dbReference type="EC" id="2.1.1.63"/>
    </reaction>
</comment>
<proteinExistence type="inferred from homology"/>
<keyword evidence="6" id="KW-0227">DNA damage</keyword>
<keyword evidence="4" id="KW-0489">Methyltransferase</keyword>
<sequence length="173" mass="19807">MTKIYRYIDLPIALIYSNDLNILLVSDGDFLTGLYFVGQKHMPILDSSYHEQQNCSIFDQTYQELTEYINGTRKEFTVPYRFTGTNFQEKVWSTISTIPYARVMSYKDIANLIFAPKSVRVVANTVARNTLSVIVPCHRVIGTDGRLTGYAGGLELKKKLLELEESYKDMIIL</sequence>
<dbReference type="GO" id="GO:0006281">
    <property type="term" value="P:DNA repair"/>
    <property type="evidence" value="ECO:0007669"/>
    <property type="project" value="UniProtKB-KW"/>
</dbReference>
<evidence type="ECO:0000256" key="7">
    <source>
        <dbReference type="ARBA" id="ARBA00023204"/>
    </source>
</evidence>
<keyword evidence="5" id="KW-0808">Transferase</keyword>
<dbReference type="SUPFAM" id="SSF46767">
    <property type="entry name" value="Methylated DNA-protein cysteine methyltransferase, C-terminal domain"/>
    <property type="match status" value="1"/>
</dbReference>
<dbReference type="Gene3D" id="3.30.160.70">
    <property type="entry name" value="Methylated DNA-protein cysteine methyltransferase domain"/>
    <property type="match status" value="1"/>
</dbReference>
<dbReference type="PANTHER" id="PTHR10815:SF5">
    <property type="entry name" value="METHYLATED-DNA--PROTEIN-CYSTEINE METHYLTRANSFERASE"/>
    <property type="match status" value="1"/>
</dbReference>
<dbReference type="PROSITE" id="PS00374">
    <property type="entry name" value="MGMT"/>
    <property type="match status" value="1"/>
</dbReference>
<dbReference type="EC" id="2.1.1.63" evidence="3"/>
<dbReference type="InterPro" id="IPR036217">
    <property type="entry name" value="MethylDNA_cys_MeTrfase_DNAb"/>
</dbReference>
<dbReference type="GO" id="GO:0003908">
    <property type="term" value="F:methylated-DNA-[protein]-cysteine S-methyltransferase activity"/>
    <property type="evidence" value="ECO:0007669"/>
    <property type="project" value="UniProtKB-EC"/>
</dbReference>
<reference evidence="11" key="1">
    <citation type="submission" date="2024-01" db="EMBL/GenBank/DDBJ databases">
        <title>Sequencing the genomes of a sandfly, Sergentomyia squamirostris, and its two endosymbionts.</title>
        <authorList>
            <person name="Itokawa K."/>
            <person name="Sanjoba C."/>
        </authorList>
    </citation>
    <scope>NUCLEOTIDE SEQUENCE</scope>
    <source>
        <strain evidence="11">RiSSQ</strain>
    </source>
</reference>
<dbReference type="EMBL" id="AP029170">
    <property type="protein sequence ID" value="BFD45360.1"/>
    <property type="molecule type" value="Genomic_DNA"/>
</dbReference>
<organism evidence="11">
    <name type="scientific">Candidatus Tisiphia endosymbiont of Sergentomyia squamirostris</name>
    <dbReference type="NCBI Taxonomy" id="3113639"/>
    <lineage>
        <taxon>Bacteria</taxon>
        <taxon>Pseudomonadati</taxon>
        <taxon>Pseudomonadota</taxon>
        <taxon>Alphaproteobacteria</taxon>
        <taxon>Rickettsiales</taxon>
        <taxon>Rickettsiaceae</taxon>
        <taxon>Rickettsieae</taxon>
        <taxon>Candidatus Tisiphia</taxon>
    </lineage>
</organism>
<evidence type="ECO:0000259" key="10">
    <source>
        <dbReference type="Pfam" id="PF02870"/>
    </source>
</evidence>
<evidence type="ECO:0000256" key="1">
    <source>
        <dbReference type="ARBA" id="ARBA00001286"/>
    </source>
</evidence>
<evidence type="ECO:0000313" key="11">
    <source>
        <dbReference type="EMBL" id="BFD45360.1"/>
    </source>
</evidence>
<dbReference type="GO" id="GO:0032259">
    <property type="term" value="P:methylation"/>
    <property type="evidence" value="ECO:0007669"/>
    <property type="project" value="UniProtKB-KW"/>
</dbReference>
<evidence type="ECO:0000256" key="8">
    <source>
        <dbReference type="ARBA" id="ARBA00049348"/>
    </source>
</evidence>
<dbReference type="InterPro" id="IPR014048">
    <property type="entry name" value="MethylDNA_cys_MeTrfase_DNA-bd"/>
</dbReference>
<comment type="catalytic activity">
    <reaction evidence="8">
        <text>a 6-O-methyl-2'-deoxyguanosine in DNA + L-cysteinyl-[protein] = S-methyl-L-cysteinyl-[protein] + a 2'-deoxyguanosine in DNA</text>
        <dbReference type="Rhea" id="RHEA:24000"/>
        <dbReference type="Rhea" id="RHEA-COMP:10131"/>
        <dbReference type="Rhea" id="RHEA-COMP:10132"/>
        <dbReference type="Rhea" id="RHEA-COMP:11367"/>
        <dbReference type="Rhea" id="RHEA-COMP:11368"/>
        <dbReference type="ChEBI" id="CHEBI:29950"/>
        <dbReference type="ChEBI" id="CHEBI:82612"/>
        <dbReference type="ChEBI" id="CHEBI:85445"/>
        <dbReference type="ChEBI" id="CHEBI:85448"/>
        <dbReference type="EC" id="2.1.1.63"/>
    </reaction>
</comment>
<dbReference type="FunFam" id="1.10.10.10:FF:000214">
    <property type="entry name" value="Methylated-DNA--protein-cysteine methyltransferase"/>
    <property type="match status" value="1"/>
</dbReference>
<gene>
    <name evidence="11" type="ORF">DMENIID0002_00060</name>
</gene>
<dbReference type="InterPro" id="IPR036631">
    <property type="entry name" value="MGMT_N_sf"/>
</dbReference>
<dbReference type="Pfam" id="PF01035">
    <property type="entry name" value="DNA_binding_1"/>
    <property type="match status" value="1"/>
</dbReference>
<protein>
    <recommendedName>
        <fullName evidence="3">methylated-DNA--[protein]-cysteine S-methyltransferase</fullName>
        <ecNumber evidence="3">2.1.1.63</ecNumber>
    </recommendedName>
</protein>
<comment type="similarity">
    <text evidence="2">Belongs to the MGMT family.</text>
</comment>
<feature type="domain" description="Methylguanine DNA methyltransferase ribonuclease-like" evidence="10">
    <location>
        <begin position="21"/>
        <end position="79"/>
    </location>
</feature>
<dbReference type="NCBIfam" id="TIGR00589">
    <property type="entry name" value="ogt"/>
    <property type="match status" value="1"/>
</dbReference>
<dbReference type="PANTHER" id="PTHR10815">
    <property type="entry name" value="METHYLATED-DNA--PROTEIN-CYSTEINE METHYLTRANSFERASE"/>
    <property type="match status" value="1"/>
</dbReference>
<feature type="domain" description="Methylated-DNA-[protein]-cysteine S-methyltransferase DNA binding" evidence="9">
    <location>
        <begin position="86"/>
        <end position="165"/>
    </location>
</feature>
<dbReference type="Pfam" id="PF02870">
    <property type="entry name" value="Methyltransf_1N"/>
    <property type="match status" value="1"/>
</dbReference>
<dbReference type="Gene3D" id="1.10.10.10">
    <property type="entry name" value="Winged helix-like DNA-binding domain superfamily/Winged helix DNA-binding domain"/>
    <property type="match status" value="1"/>
</dbReference>
<dbReference type="InterPro" id="IPR001497">
    <property type="entry name" value="MethylDNA_cys_MeTrfase_AS"/>
</dbReference>
<accession>A0AAT9G6E7</accession>
<evidence type="ECO:0000259" key="9">
    <source>
        <dbReference type="Pfam" id="PF01035"/>
    </source>
</evidence>
<dbReference type="AlphaFoldDB" id="A0AAT9G6E7"/>
<dbReference type="SUPFAM" id="SSF53155">
    <property type="entry name" value="Methylated DNA-protein cysteine methyltransferase domain"/>
    <property type="match status" value="1"/>
</dbReference>
<name>A0AAT9G6E7_9RICK</name>
<keyword evidence="7" id="KW-0234">DNA repair</keyword>
<evidence type="ECO:0000256" key="5">
    <source>
        <dbReference type="ARBA" id="ARBA00022679"/>
    </source>
</evidence>
<dbReference type="InterPro" id="IPR036388">
    <property type="entry name" value="WH-like_DNA-bd_sf"/>
</dbReference>
<evidence type="ECO:0000256" key="4">
    <source>
        <dbReference type="ARBA" id="ARBA00022603"/>
    </source>
</evidence>
<evidence type="ECO:0000256" key="3">
    <source>
        <dbReference type="ARBA" id="ARBA00011918"/>
    </source>
</evidence>
<evidence type="ECO:0000256" key="2">
    <source>
        <dbReference type="ARBA" id="ARBA00008711"/>
    </source>
</evidence>
<evidence type="ECO:0000256" key="6">
    <source>
        <dbReference type="ARBA" id="ARBA00022763"/>
    </source>
</evidence>
<dbReference type="CDD" id="cd06445">
    <property type="entry name" value="ATase"/>
    <property type="match status" value="1"/>
</dbReference>
<dbReference type="InterPro" id="IPR008332">
    <property type="entry name" value="MethylG_MeTrfase_N"/>
</dbReference>